<protein>
    <recommendedName>
        <fullName evidence="3">PRC-barrel domain containing protein</fullName>
    </recommendedName>
</protein>
<dbReference type="EMBL" id="VDFV01000005">
    <property type="protein sequence ID" value="TNC73032.1"/>
    <property type="molecule type" value="Genomic_DNA"/>
</dbReference>
<keyword evidence="2" id="KW-1185">Reference proteome</keyword>
<comment type="caution">
    <text evidence="1">The sequence shown here is derived from an EMBL/GenBank/DDBJ whole genome shotgun (WGS) entry which is preliminary data.</text>
</comment>
<proteinExistence type="predicted"/>
<evidence type="ECO:0008006" key="3">
    <source>
        <dbReference type="Google" id="ProtNLM"/>
    </source>
</evidence>
<dbReference type="OrthoDB" id="7862095at2"/>
<sequence>MDLPIFAVAALGLAALSATGTMTDHTPAHKAEGPAALVGERLYATEDRVANWGAPVRPEALGLEDLGTVTRVVTGPRGEAEAIVVAVGGLWGLGAQEVELGMERVHLLRATGGGPRLVVDLSAEGAQPAPEDEALDL</sequence>
<reference evidence="1 2" key="1">
    <citation type="submission" date="2019-06" db="EMBL/GenBank/DDBJ databases">
        <authorList>
            <person name="Jiang L."/>
        </authorList>
    </citation>
    <scope>NUCLEOTIDE SEQUENCE [LARGE SCALE GENOMIC DNA]</scope>
    <source>
        <strain evidence="1 2">YIM 48858</strain>
    </source>
</reference>
<evidence type="ECO:0000313" key="2">
    <source>
        <dbReference type="Proteomes" id="UP000305709"/>
    </source>
</evidence>
<name>A0A5C4NFY0_9RHOB</name>
<dbReference type="RefSeq" id="WP_139080911.1">
    <property type="nucleotide sequence ID" value="NZ_VDFV01000005.1"/>
</dbReference>
<dbReference type="AlphaFoldDB" id="A0A5C4NFY0"/>
<dbReference type="Proteomes" id="UP000305709">
    <property type="component" value="Unassembled WGS sequence"/>
</dbReference>
<gene>
    <name evidence="1" type="ORF">FHG71_06975</name>
</gene>
<evidence type="ECO:0000313" key="1">
    <source>
        <dbReference type="EMBL" id="TNC73032.1"/>
    </source>
</evidence>
<organism evidence="1 2">
    <name type="scientific">Rubellimicrobium roseum</name>
    <dbReference type="NCBI Taxonomy" id="687525"/>
    <lineage>
        <taxon>Bacteria</taxon>
        <taxon>Pseudomonadati</taxon>
        <taxon>Pseudomonadota</taxon>
        <taxon>Alphaproteobacteria</taxon>
        <taxon>Rhodobacterales</taxon>
        <taxon>Roseobacteraceae</taxon>
        <taxon>Rubellimicrobium</taxon>
    </lineage>
</organism>
<accession>A0A5C4NFY0</accession>
<dbReference type="Gene3D" id="2.30.30.240">
    <property type="entry name" value="PRC-barrel domain"/>
    <property type="match status" value="1"/>
</dbReference>